<name>A0A915DMJ6_9BILA</name>
<organism evidence="1 2">
    <name type="scientific">Ditylenchus dipsaci</name>
    <dbReference type="NCBI Taxonomy" id="166011"/>
    <lineage>
        <taxon>Eukaryota</taxon>
        <taxon>Metazoa</taxon>
        <taxon>Ecdysozoa</taxon>
        <taxon>Nematoda</taxon>
        <taxon>Chromadorea</taxon>
        <taxon>Rhabditida</taxon>
        <taxon>Tylenchina</taxon>
        <taxon>Tylenchomorpha</taxon>
        <taxon>Sphaerularioidea</taxon>
        <taxon>Anguinidae</taxon>
        <taxon>Anguininae</taxon>
        <taxon>Ditylenchus</taxon>
    </lineage>
</organism>
<protein>
    <submittedName>
        <fullName evidence="2">Uncharacterized protein</fullName>
    </submittedName>
</protein>
<reference evidence="2" key="1">
    <citation type="submission" date="2022-11" db="UniProtKB">
        <authorList>
            <consortium name="WormBaseParasite"/>
        </authorList>
    </citation>
    <scope>IDENTIFICATION</scope>
</reference>
<evidence type="ECO:0000313" key="1">
    <source>
        <dbReference type="Proteomes" id="UP000887574"/>
    </source>
</evidence>
<keyword evidence="1" id="KW-1185">Reference proteome</keyword>
<dbReference type="Proteomes" id="UP000887574">
    <property type="component" value="Unplaced"/>
</dbReference>
<accession>A0A915DMJ6</accession>
<dbReference type="WBParaSite" id="jg21576">
    <property type="protein sequence ID" value="jg21576"/>
    <property type="gene ID" value="jg21576"/>
</dbReference>
<evidence type="ECO:0000313" key="2">
    <source>
        <dbReference type="WBParaSite" id="jg21576"/>
    </source>
</evidence>
<sequence length="80" mass="8854">MGKSSSSTQIFNTPPNINSLEALEKQRFDVTDYSFSSFTYSRLASERYSADFSSSPFSSMALGSGQVLPTIISRNEQLEL</sequence>
<dbReference type="AlphaFoldDB" id="A0A915DMJ6"/>
<proteinExistence type="predicted"/>